<evidence type="ECO:0000313" key="3">
    <source>
        <dbReference type="EMBL" id="NNJ23999.1"/>
    </source>
</evidence>
<accession>A0ABX1V6U0</accession>
<dbReference type="InterPro" id="IPR050923">
    <property type="entry name" value="Cell_Proc_Reg/RNA_Proc"/>
</dbReference>
<feature type="compositionally biased region" description="Pro residues" evidence="1">
    <location>
        <begin position="215"/>
        <end position="224"/>
    </location>
</feature>
<evidence type="ECO:0000313" key="4">
    <source>
        <dbReference type="Proteomes" id="UP000609651"/>
    </source>
</evidence>
<reference evidence="3 4" key="1">
    <citation type="journal article" date="2020" name="Syst. Appl. Microbiol.">
        <title>Alienimonas chondri sp. nov., a novel planctomycete isolated from the biofilm of the red alga Chondrus crispus.</title>
        <authorList>
            <person name="Vitorino I."/>
            <person name="Albuquerque L."/>
            <person name="Wiegand S."/>
            <person name="Kallscheuer N."/>
            <person name="da Costa M.S."/>
            <person name="Lobo-da-Cunha A."/>
            <person name="Jogler C."/>
            <person name="Lage O.M."/>
        </authorList>
    </citation>
    <scope>NUCLEOTIDE SEQUENCE [LARGE SCALE GENOMIC DNA]</scope>
    <source>
        <strain evidence="3 4">LzC2</strain>
    </source>
</reference>
<dbReference type="PROSITE" id="PS50006">
    <property type="entry name" value="FHA_DOMAIN"/>
    <property type="match status" value="1"/>
</dbReference>
<evidence type="ECO:0000259" key="2">
    <source>
        <dbReference type="PROSITE" id="PS50006"/>
    </source>
</evidence>
<dbReference type="SMART" id="SM00240">
    <property type="entry name" value="FHA"/>
    <property type="match status" value="1"/>
</dbReference>
<name>A0ABX1V6U0_9PLAN</name>
<dbReference type="RefSeq" id="WP_171182475.1">
    <property type="nucleotide sequence ID" value="NZ_WTPX01000001.1"/>
</dbReference>
<keyword evidence="4" id="KW-1185">Reference proteome</keyword>
<feature type="domain" description="FHA" evidence="2">
    <location>
        <begin position="25"/>
        <end position="74"/>
    </location>
</feature>
<dbReference type="InterPro" id="IPR000253">
    <property type="entry name" value="FHA_dom"/>
</dbReference>
<dbReference type="Proteomes" id="UP000609651">
    <property type="component" value="Unassembled WGS sequence"/>
</dbReference>
<feature type="region of interest" description="Disordered" evidence="1">
    <location>
        <begin position="103"/>
        <end position="224"/>
    </location>
</feature>
<dbReference type="InterPro" id="IPR008984">
    <property type="entry name" value="SMAD_FHA_dom_sf"/>
</dbReference>
<dbReference type="CDD" id="cd00060">
    <property type="entry name" value="FHA"/>
    <property type="match status" value="1"/>
</dbReference>
<organism evidence="3 4">
    <name type="scientific">Alienimonas chondri</name>
    <dbReference type="NCBI Taxonomy" id="2681879"/>
    <lineage>
        <taxon>Bacteria</taxon>
        <taxon>Pseudomonadati</taxon>
        <taxon>Planctomycetota</taxon>
        <taxon>Planctomycetia</taxon>
        <taxon>Planctomycetales</taxon>
        <taxon>Planctomycetaceae</taxon>
        <taxon>Alienimonas</taxon>
    </lineage>
</organism>
<dbReference type="PANTHER" id="PTHR23308">
    <property type="entry name" value="NUCLEAR INHIBITOR OF PROTEIN PHOSPHATASE-1"/>
    <property type="match status" value="1"/>
</dbReference>
<protein>
    <recommendedName>
        <fullName evidence="2">FHA domain-containing protein</fullName>
    </recommendedName>
</protein>
<sequence length="224" mass="24039">MLSAQLVVRGGKHEGKRIVLERGRFLIGREQDCNLRPSSDLVSRHHCVFHVDDFTVRLRDLGSTNGTLVNGERLSGERTLVAGDRVTVGKLTFEVALKEVADEQAAAEQGPSEEMSLPTDGADTSYELPVNPGQSDSQAEGATMPVPGPNPNDTAMFPANPGYPPPGYGYPPQYPGYPPQYPGYPPQYPQYPPQGGPTPAPQQEGGDSKSSAPPVKLPPPPKRD</sequence>
<feature type="compositionally biased region" description="Low complexity" evidence="1">
    <location>
        <begin position="201"/>
        <end position="214"/>
    </location>
</feature>
<feature type="compositionally biased region" description="Pro residues" evidence="1">
    <location>
        <begin position="161"/>
        <end position="200"/>
    </location>
</feature>
<evidence type="ECO:0000256" key="1">
    <source>
        <dbReference type="SAM" id="MobiDB-lite"/>
    </source>
</evidence>
<dbReference type="Gene3D" id="2.60.200.20">
    <property type="match status" value="1"/>
</dbReference>
<dbReference type="SUPFAM" id="SSF49879">
    <property type="entry name" value="SMAD/FHA domain"/>
    <property type="match status" value="1"/>
</dbReference>
<dbReference type="EMBL" id="WTPX01000001">
    <property type="protein sequence ID" value="NNJ23999.1"/>
    <property type="molecule type" value="Genomic_DNA"/>
</dbReference>
<comment type="caution">
    <text evidence="3">The sequence shown here is derived from an EMBL/GenBank/DDBJ whole genome shotgun (WGS) entry which is preliminary data.</text>
</comment>
<gene>
    <name evidence="3" type="ORF">LzC2_00460</name>
</gene>
<proteinExistence type="predicted"/>
<dbReference type="Pfam" id="PF00498">
    <property type="entry name" value="FHA"/>
    <property type="match status" value="1"/>
</dbReference>